<feature type="domain" description="LysM" evidence="4">
    <location>
        <begin position="612"/>
        <end position="656"/>
    </location>
</feature>
<gene>
    <name evidence="5" type="ORF">SAMN02745746_01492</name>
</gene>
<dbReference type="AlphaFoldDB" id="A0A1Y6BPQ5"/>
<feature type="chain" id="PRO_5012712253" evidence="3">
    <location>
        <begin position="24"/>
        <end position="659"/>
    </location>
</feature>
<dbReference type="InterPro" id="IPR023346">
    <property type="entry name" value="Lysozyme-like_dom_sf"/>
</dbReference>
<dbReference type="InterPro" id="IPR000189">
    <property type="entry name" value="Transglyc_AS"/>
</dbReference>
<dbReference type="EMBL" id="FXAG01000006">
    <property type="protein sequence ID" value="SMF13666.1"/>
    <property type="molecule type" value="Genomic_DNA"/>
</dbReference>
<keyword evidence="6" id="KW-1185">Reference proteome</keyword>
<dbReference type="InterPro" id="IPR018392">
    <property type="entry name" value="LysM"/>
</dbReference>
<dbReference type="InterPro" id="IPR036779">
    <property type="entry name" value="LysM_dom_sf"/>
</dbReference>
<dbReference type="PROSITE" id="PS51782">
    <property type="entry name" value="LYSM"/>
    <property type="match status" value="2"/>
</dbReference>
<accession>A0A1Y6BPQ5</accession>
<comment type="similarity">
    <text evidence="1">Belongs to the transglycosylase Slt family.</text>
</comment>
<feature type="signal peptide" evidence="3">
    <location>
        <begin position="1"/>
        <end position="23"/>
    </location>
</feature>
<organism evidence="5 6">
    <name type="scientific">Pseudogulbenkiania subflava DSM 22618</name>
    <dbReference type="NCBI Taxonomy" id="1123014"/>
    <lineage>
        <taxon>Bacteria</taxon>
        <taxon>Pseudomonadati</taxon>
        <taxon>Pseudomonadota</taxon>
        <taxon>Betaproteobacteria</taxon>
        <taxon>Neisseriales</taxon>
        <taxon>Chromobacteriaceae</taxon>
        <taxon>Pseudogulbenkiania</taxon>
    </lineage>
</organism>
<feature type="compositionally biased region" description="Polar residues" evidence="2">
    <location>
        <begin position="460"/>
        <end position="470"/>
    </location>
</feature>
<dbReference type="PANTHER" id="PTHR33734:SF22">
    <property type="entry name" value="MEMBRANE-BOUND LYTIC MUREIN TRANSGLYCOSYLASE D"/>
    <property type="match status" value="1"/>
</dbReference>
<dbReference type="CDD" id="cd16894">
    <property type="entry name" value="MltD-like"/>
    <property type="match status" value="1"/>
</dbReference>
<name>A0A1Y6BPQ5_9NEIS</name>
<dbReference type="Proteomes" id="UP000192920">
    <property type="component" value="Unassembled WGS sequence"/>
</dbReference>
<dbReference type="Gene3D" id="1.10.530.10">
    <property type="match status" value="1"/>
</dbReference>
<evidence type="ECO:0000313" key="6">
    <source>
        <dbReference type="Proteomes" id="UP000192920"/>
    </source>
</evidence>
<dbReference type="Gene3D" id="3.10.350.10">
    <property type="entry name" value="LysM domain"/>
    <property type="match status" value="2"/>
</dbReference>
<evidence type="ECO:0000313" key="5">
    <source>
        <dbReference type="EMBL" id="SMF13666.1"/>
    </source>
</evidence>
<dbReference type="GO" id="GO:0008933">
    <property type="term" value="F:peptidoglycan lytic transglycosylase activity"/>
    <property type="evidence" value="ECO:0007669"/>
    <property type="project" value="InterPro"/>
</dbReference>
<dbReference type="STRING" id="1123014.SAMN02745746_01492"/>
<evidence type="ECO:0000256" key="1">
    <source>
        <dbReference type="ARBA" id="ARBA00007734"/>
    </source>
</evidence>
<dbReference type="PROSITE" id="PS00922">
    <property type="entry name" value="TRANSGLYCOSYLASE"/>
    <property type="match status" value="1"/>
</dbReference>
<dbReference type="SUPFAM" id="SSF53955">
    <property type="entry name" value="Lysozyme-like"/>
    <property type="match status" value="1"/>
</dbReference>
<protein>
    <submittedName>
        <fullName evidence="5">Membrane-bound lytic murein transglycosylase D</fullName>
    </submittedName>
</protein>
<dbReference type="SUPFAM" id="SSF54106">
    <property type="entry name" value="LysM domain"/>
    <property type="match status" value="2"/>
</dbReference>
<evidence type="ECO:0000256" key="2">
    <source>
        <dbReference type="SAM" id="MobiDB-lite"/>
    </source>
</evidence>
<dbReference type="CDD" id="cd00118">
    <property type="entry name" value="LysM"/>
    <property type="match status" value="2"/>
</dbReference>
<evidence type="ECO:0000256" key="3">
    <source>
        <dbReference type="SAM" id="SignalP"/>
    </source>
</evidence>
<keyword evidence="3" id="KW-0732">Signal</keyword>
<dbReference type="Pfam" id="PF01476">
    <property type="entry name" value="LysM"/>
    <property type="match status" value="3"/>
</dbReference>
<reference evidence="6" key="1">
    <citation type="submission" date="2017-04" db="EMBL/GenBank/DDBJ databases">
        <authorList>
            <person name="Varghese N."/>
            <person name="Submissions S."/>
        </authorList>
    </citation>
    <scope>NUCLEOTIDE SEQUENCE [LARGE SCALE GENOMIC DNA]</scope>
    <source>
        <strain evidence="6">DSM 22618</strain>
    </source>
</reference>
<dbReference type="Pfam" id="PF01464">
    <property type="entry name" value="SLT"/>
    <property type="match status" value="1"/>
</dbReference>
<sequence>MKRITPLALSLSFVFSAAPLVHAEDSGAFRQSIGVDEGLATGLDMMLLNSSLLRNGDNVWQRVREGFQLDEVNAELVRRHERSLAARPEYFSRILERSHKYLFHIMNEVERRGMPTEIALLPAVESAFVATAQSSVGASGLWQFMPSTGRHYGLEQTWWYDGRRDVTASTSAALDYLDYLHGLFGDWNLALAAYNWGEGNLTRAIARAQAAGLEPTYENLKLPNETRNYVPKLLAVRNLLASPDKFGLKLDKFPNKPYFVAVSTGRHMDLDVAAKMAGMSVSEFKELNPAFNLPVYAHKAGRQMLIPANRVDKFEANLNKWDKPLLSWQVYTPATDEDVAAVADRYGMSPAQLQAVNRVKGSTISAGKPLLVALKGNADLNSTTTDTDSGSDTTLAGTLPAATLVASASPAVMVSNTPSGIVQPVALTVRTTTTATPVAPPPAAAMPENTGAARSAGPAPQSSNPASKPSESGVAANVATPNSPPPVKAGEVSVAGSAAAPSSTAVVKVNEVSVASNKANETSAVVASSAAPVVTSTHIVASGDTLFNIARRYNLTVSDLKAFNGLADNGIRLGQTLQLKAPAGSGYLASASRDSLMRVAATTTAATGAVPAEYVVQRGDTMFSIARKFGVRHSDLQRWNGSDEVVSLQPGQRVRLQGL</sequence>
<dbReference type="InterPro" id="IPR008258">
    <property type="entry name" value="Transglycosylase_SLT_dom_1"/>
</dbReference>
<dbReference type="GO" id="GO:0000270">
    <property type="term" value="P:peptidoglycan metabolic process"/>
    <property type="evidence" value="ECO:0007669"/>
    <property type="project" value="InterPro"/>
</dbReference>
<dbReference type="GO" id="GO:0016020">
    <property type="term" value="C:membrane"/>
    <property type="evidence" value="ECO:0007669"/>
    <property type="project" value="InterPro"/>
</dbReference>
<feature type="domain" description="LysM" evidence="4">
    <location>
        <begin position="536"/>
        <end position="579"/>
    </location>
</feature>
<dbReference type="PANTHER" id="PTHR33734">
    <property type="entry name" value="LYSM DOMAIN-CONTAINING GPI-ANCHORED PROTEIN 2"/>
    <property type="match status" value="1"/>
</dbReference>
<proteinExistence type="inferred from homology"/>
<feature type="region of interest" description="Disordered" evidence="2">
    <location>
        <begin position="433"/>
        <end position="491"/>
    </location>
</feature>
<evidence type="ECO:0000259" key="4">
    <source>
        <dbReference type="PROSITE" id="PS51782"/>
    </source>
</evidence>
<dbReference type="SMART" id="SM00257">
    <property type="entry name" value="LysM"/>
    <property type="match status" value="3"/>
</dbReference>